<gene>
    <name evidence="4" type="ORF">EANT1437_LOCUS7367</name>
</gene>
<reference evidence="4" key="1">
    <citation type="submission" date="2021-01" db="EMBL/GenBank/DDBJ databases">
        <authorList>
            <person name="Corre E."/>
            <person name="Pelletier E."/>
            <person name="Niang G."/>
            <person name="Scheremetjew M."/>
            <person name="Finn R."/>
            <person name="Kale V."/>
            <person name="Holt S."/>
            <person name="Cochrane G."/>
            <person name="Meng A."/>
            <person name="Brown T."/>
            <person name="Cohen L."/>
        </authorList>
    </citation>
    <scope>NUCLEOTIDE SEQUENCE</scope>
    <source>
        <strain evidence="4">CCMP1452</strain>
    </source>
</reference>
<accession>A0A7S2W8B8</accession>
<dbReference type="InterPro" id="IPR037446">
    <property type="entry name" value="His_Pase_VIP1"/>
</dbReference>
<name>A0A7S2W8B8_9STRA</name>
<dbReference type="GO" id="GO:0033857">
    <property type="term" value="F:5-diphosphoinositol pentakisphosphate 1-kinase activity"/>
    <property type="evidence" value="ECO:0007669"/>
    <property type="project" value="TreeGrafter"/>
</dbReference>
<dbReference type="PANTHER" id="PTHR12750">
    <property type="entry name" value="DIPHOSPHOINOSITOL PENTAKISPHOSPHATE KINASE"/>
    <property type="match status" value="1"/>
</dbReference>
<proteinExistence type="predicted"/>
<dbReference type="EMBL" id="HBHI01014380">
    <property type="protein sequence ID" value="CAD9672607.1"/>
    <property type="molecule type" value="Transcribed_RNA"/>
</dbReference>
<dbReference type="AlphaFoldDB" id="A0A7S2W8B8"/>
<protein>
    <recommendedName>
        <fullName evidence="5">Inositol hexakisphosphate and diphosphoinositol-pentakisphosphate kinase</fullName>
    </recommendedName>
</protein>
<comment type="catalytic activity">
    <reaction evidence="1">
        <text>5-diphospho-1D-myo-inositol 1,2,3,4,6-pentakisphosphate + ATP + H(+) = 1,5-bis(diphospho)-1D-myo-inositol 2,3,4,6-tetrakisphosphate + ADP</text>
        <dbReference type="Rhea" id="RHEA:10276"/>
        <dbReference type="ChEBI" id="CHEBI:15378"/>
        <dbReference type="ChEBI" id="CHEBI:30616"/>
        <dbReference type="ChEBI" id="CHEBI:58628"/>
        <dbReference type="ChEBI" id="CHEBI:77983"/>
        <dbReference type="ChEBI" id="CHEBI:456216"/>
        <dbReference type="EC" id="2.7.4.24"/>
    </reaction>
    <physiologicalReaction direction="left-to-right" evidence="1">
        <dbReference type="Rhea" id="RHEA:10277"/>
    </physiologicalReaction>
</comment>
<dbReference type="GO" id="GO:0006020">
    <property type="term" value="P:inositol metabolic process"/>
    <property type="evidence" value="ECO:0007669"/>
    <property type="project" value="TreeGrafter"/>
</dbReference>
<dbReference type="GO" id="GO:0000828">
    <property type="term" value="F:inositol hexakisphosphate kinase activity"/>
    <property type="evidence" value="ECO:0007669"/>
    <property type="project" value="TreeGrafter"/>
</dbReference>
<evidence type="ECO:0000256" key="1">
    <source>
        <dbReference type="ARBA" id="ARBA00033696"/>
    </source>
</evidence>
<dbReference type="GO" id="GO:0032958">
    <property type="term" value="P:inositol phosphate biosynthetic process"/>
    <property type="evidence" value="ECO:0007669"/>
    <property type="project" value="TreeGrafter"/>
</dbReference>
<dbReference type="InterPro" id="IPR000560">
    <property type="entry name" value="His_Pase_clade-2"/>
</dbReference>
<dbReference type="Pfam" id="PF00328">
    <property type="entry name" value="His_Phos_2"/>
    <property type="match status" value="1"/>
</dbReference>
<evidence type="ECO:0000313" key="4">
    <source>
        <dbReference type="EMBL" id="CAD9672607.1"/>
    </source>
</evidence>
<sequence length="312" mass="35268">MEYAADLPINTMGRRIRTRLYFTSESHLHTLLNVFRFPSKDQDGKTLLSRRGSEIISSSLELCYLTQVIIRLFENTKKEINDPRRFRIEISFSPGATAAPEHMAELDRDYDSSRFDTEPLQLISKDNLTCEEVEKYFTQSIREGKTDEDDEITSSVDRKTVKPVNNETQDTTDVKVAKPITSAIKKHVNNHGKDDGDVKLSSNSIEEKNTSGIEVTKIETKPVNIAEGKNAKIEAPSVSMVESPKSRHLAIPDDSVDNGDAEDEKIERMARILAQKYFWSSIAAASFFLGVGCLVLSRGFKDGDRSRRWSKR</sequence>
<feature type="transmembrane region" description="Helical" evidence="3">
    <location>
        <begin position="277"/>
        <end position="297"/>
    </location>
</feature>
<keyword evidence="3" id="KW-0812">Transmembrane</keyword>
<keyword evidence="3" id="KW-1133">Transmembrane helix</keyword>
<evidence type="ECO:0008006" key="5">
    <source>
        <dbReference type="Google" id="ProtNLM"/>
    </source>
</evidence>
<organism evidence="4">
    <name type="scientific">Eucampia antarctica</name>
    <dbReference type="NCBI Taxonomy" id="49252"/>
    <lineage>
        <taxon>Eukaryota</taxon>
        <taxon>Sar</taxon>
        <taxon>Stramenopiles</taxon>
        <taxon>Ochrophyta</taxon>
        <taxon>Bacillariophyta</taxon>
        <taxon>Mediophyceae</taxon>
        <taxon>Biddulphiophycidae</taxon>
        <taxon>Hemiaulales</taxon>
        <taxon>Hemiaulaceae</taxon>
        <taxon>Eucampia</taxon>
    </lineage>
</organism>
<comment type="catalytic activity">
    <reaction evidence="2">
        <text>1D-myo-inositol hexakisphosphate + ATP = 1-diphospho-1D-myo-inositol 2,3,4,5,6-pentakisphosphate + ADP</text>
        <dbReference type="Rhea" id="RHEA:37459"/>
        <dbReference type="ChEBI" id="CHEBI:30616"/>
        <dbReference type="ChEBI" id="CHEBI:58130"/>
        <dbReference type="ChEBI" id="CHEBI:74946"/>
        <dbReference type="ChEBI" id="CHEBI:456216"/>
        <dbReference type="EC" id="2.7.4.24"/>
    </reaction>
    <physiologicalReaction direction="left-to-right" evidence="2">
        <dbReference type="Rhea" id="RHEA:37460"/>
    </physiologicalReaction>
</comment>
<evidence type="ECO:0000256" key="2">
    <source>
        <dbReference type="ARBA" id="ARBA00034629"/>
    </source>
</evidence>
<keyword evidence="3" id="KW-0472">Membrane</keyword>
<dbReference type="PANTHER" id="PTHR12750:SF9">
    <property type="entry name" value="INOSITOL HEXAKISPHOSPHATE AND DIPHOSPHOINOSITOL-PENTAKISPHOSPHATE KINASE"/>
    <property type="match status" value="1"/>
</dbReference>
<evidence type="ECO:0000256" key="3">
    <source>
        <dbReference type="SAM" id="Phobius"/>
    </source>
</evidence>